<sequence>MKNLDFDRKGLINKCPRCKAKISPGYRFCSSCGYRFIKTEQSLRTKSEKKEEKIDKPIMIIYHQCLLFQI</sequence>
<proteinExistence type="predicted"/>
<protein>
    <recommendedName>
        <fullName evidence="1">Putative zinc-ribbon domain-containing protein</fullName>
    </recommendedName>
</protein>
<gene>
    <name evidence="2" type="ORF">LCGC14_1662920</name>
</gene>
<dbReference type="InterPro" id="IPR059113">
    <property type="entry name" value="Znf_ribbon"/>
</dbReference>
<name>A0A0F9KTM0_9ZZZZ</name>
<accession>A0A0F9KTM0</accession>
<evidence type="ECO:0000313" key="2">
    <source>
        <dbReference type="EMBL" id="KKM18715.1"/>
    </source>
</evidence>
<reference evidence="2" key="1">
    <citation type="journal article" date="2015" name="Nature">
        <title>Complex archaea that bridge the gap between prokaryotes and eukaryotes.</title>
        <authorList>
            <person name="Spang A."/>
            <person name="Saw J.H."/>
            <person name="Jorgensen S.L."/>
            <person name="Zaremba-Niedzwiedzka K."/>
            <person name="Martijn J."/>
            <person name="Lind A.E."/>
            <person name="van Eijk R."/>
            <person name="Schleper C."/>
            <person name="Guy L."/>
            <person name="Ettema T.J."/>
        </authorList>
    </citation>
    <scope>NUCLEOTIDE SEQUENCE</scope>
</reference>
<organism evidence="2">
    <name type="scientific">marine sediment metagenome</name>
    <dbReference type="NCBI Taxonomy" id="412755"/>
    <lineage>
        <taxon>unclassified sequences</taxon>
        <taxon>metagenomes</taxon>
        <taxon>ecological metagenomes</taxon>
    </lineage>
</organism>
<comment type="caution">
    <text evidence="2">The sequence shown here is derived from an EMBL/GenBank/DDBJ whole genome shotgun (WGS) entry which is preliminary data.</text>
</comment>
<dbReference type="Pfam" id="PF13248">
    <property type="entry name" value="Zn_ribbon_3"/>
    <property type="match status" value="1"/>
</dbReference>
<dbReference type="AlphaFoldDB" id="A0A0F9KTM0"/>
<feature type="domain" description="Putative zinc-ribbon" evidence="1">
    <location>
        <begin position="14"/>
        <end position="36"/>
    </location>
</feature>
<evidence type="ECO:0000259" key="1">
    <source>
        <dbReference type="Pfam" id="PF13248"/>
    </source>
</evidence>
<dbReference type="EMBL" id="LAZR01014162">
    <property type="protein sequence ID" value="KKM18715.1"/>
    <property type="molecule type" value="Genomic_DNA"/>
</dbReference>